<feature type="transmembrane region" description="Helical" evidence="2">
    <location>
        <begin position="44"/>
        <end position="62"/>
    </location>
</feature>
<feature type="compositionally biased region" description="Polar residues" evidence="1">
    <location>
        <begin position="187"/>
        <end position="196"/>
    </location>
</feature>
<dbReference type="RefSeq" id="WP_188761536.1">
    <property type="nucleotide sequence ID" value="NZ_BMJM01000002.1"/>
</dbReference>
<feature type="region of interest" description="Disordered" evidence="1">
    <location>
        <begin position="653"/>
        <end position="690"/>
    </location>
</feature>
<feature type="compositionally biased region" description="Low complexity" evidence="1">
    <location>
        <begin position="198"/>
        <end position="211"/>
    </location>
</feature>
<feature type="compositionally biased region" description="Basic and acidic residues" evidence="1">
    <location>
        <begin position="663"/>
        <end position="673"/>
    </location>
</feature>
<proteinExistence type="predicted"/>
<feature type="transmembrane region" description="Helical" evidence="2">
    <location>
        <begin position="129"/>
        <end position="147"/>
    </location>
</feature>
<keyword evidence="4" id="KW-1185">Reference proteome</keyword>
<sequence>MTADAFTAAWSRPARARSTADTFAIGAPLALAAAALAWRAQGPIAAAFTLAATLALTAAIAAQRARKFNSRWLTRELDSTRPEMEDSADLFLADPATLNPLQTLQRARLQSRLQTETATQLRPAWTTHAIIAAWLTGLALTAAALFWPGPDGTAPFAPTPAATTPSGPPRLISQTLRITPPAYTGLQTRTVTTSPSPLRGGRLGASRAGWGTPQNPNESQPLTASAPINSRLTWTLTFAPQPTAASLTLLTGQTIPLTRTGTTWTATRTLDRSMLYRITHTAPAFRAASATQTPPTTREPTVSPPLAVTPAKAGAHLPISQTTTPLNRINAIPDSPPIIRVLTPERTLTEMTPSQPRWPLTFEATDDHAITPTARLRIIVTSGEGENITFRESTAALTGAGPPKKRRFTANLPIAALGLTPGNDIVAQLIVTDNRAPNPQTVRSPSLILRWPPNLGQQAGGLEGMVKTVLPAYFRSQRQIIIDAEALLRDKRRITPERFAARSDALGEDQRILRMRYGQFLGEESSEAPSLPVNDSLPTNDAPQPADKPAEKTEAPALPAGHAADDGHGHAAPEKGFGKAIDVLAEYGHEHGDESATIADPVTRETLRQALDAMWDSERNLRQAAPEIALPFAYTALELIKKVQQASRIYLSRTGPELPPIDPTRRLTGDRRNLGQPSLAPPRREAGDPGAVPAAAWRALAGAGAGEADLESLQAWVANNPVADPLAFAAAIDAVQRDRGCQPCRRQLRGLLWAAMKTPPAQIPRRPAADETGRRYLDALR</sequence>
<dbReference type="Proteomes" id="UP000635071">
    <property type="component" value="Unassembled WGS sequence"/>
</dbReference>
<keyword evidence="2" id="KW-0812">Transmembrane</keyword>
<evidence type="ECO:0000256" key="2">
    <source>
        <dbReference type="SAM" id="Phobius"/>
    </source>
</evidence>
<name>A0A916ZM85_9SPHN</name>
<feature type="region of interest" description="Disordered" evidence="1">
    <location>
        <begin position="523"/>
        <end position="575"/>
    </location>
</feature>
<feature type="region of interest" description="Disordered" evidence="1">
    <location>
        <begin position="187"/>
        <end position="224"/>
    </location>
</feature>
<feature type="region of interest" description="Disordered" evidence="1">
    <location>
        <begin position="286"/>
        <end position="308"/>
    </location>
</feature>
<reference evidence="3" key="1">
    <citation type="journal article" date="2014" name="Int. J. Syst. Evol. Microbiol.">
        <title>Complete genome sequence of Corynebacterium casei LMG S-19264T (=DSM 44701T), isolated from a smear-ripened cheese.</title>
        <authorList>
            <consortium name="US DOE Joint Genome Institute (JGI-PGF)"/>
            <person name="Walter F."/>
            <person name="Albersmeier A."/>
            <person name="Kalinowski J."/>
            <person name="Ruckert C."/>
        </authorList>
    </citation>
    <scope>NUCLEOTIDE SEQUENCE</scope>
    <source>
        <strain evidence="3">CGMCC 1.15519</strain>
    </source>
</reference>
<evidence type="ECO:0000313" key="4">
    <source>
        <dbReference type="Proteomes" id="UP000635071"/>
    </source>
</evidence>
<protein>
    <submittedName>
        <fullName evidence="3">Membrane protein</fullName>
    </submittedName>
</protein>
<keyword evidence="2" id="KW-1133">Transmembrane helix</keyword>
<dbReference type="EMBL" id="BMJM01000002">
    <property type="protein sequence ID" value="GGE03072.1"/>
    <property type="molecule type" value="Genomic_DNA"/>
</dbReference>
<accession>A0A916ZM85</accession>
<evidence type="ECO:0000313" key="3">
    <source>
        <dbReference type="EMBL" id="GGE03072.1"/>
    </source>
</evidence>
<feature type="compositionally biased region" description="Basic and acidic residues" evidence="1">
    <location>
        <begin position="563"/>
        <end position="575"/>
    </location>
</feature>
<organism evidence="3 4">
    <name type="scientific">Sandarakinorhabdus glacialis</name>
    <dbReference type="NCBI Taxonomy" id="1614636"/>
    <lineage>
        <taxon>Bacteria</taxon>
        <taxon>Pseudomonadati</taxon>
        <taxon>Pseudomonadota</taxon>
        <taxon>Alphaproteobacteria</taxon>
        <taxon>Sphingomonadales</taxon>
        <taxon>Sphingosinicellaceae</taxon>
        <taxon>Sandarakinorhabdus</taxon>
    </lineage>
</organism>
<comment type="caution">
    <text evidence="3">The sequence shown here is derived from an EMBL/GenBank/DDBJ whole genome shotgun (WGS) entry which is preliminary data.</text>
</comment>
<keyword evidence="2" id="KW-0472">Membrane</keyword>
<feature type="compositionally biased region" description="Polar residues" evidence="1">
    <location>
        <begin position="212"/>
        <end position="224"/>
    </location>
</feature>
<gene>
    <name evidence="3" type="ORF">GCM10011529_06910</name>
</gene>
<reference evidence="3" key="2">
    <citation type="submission" date="2020-09" db="EMBL/GenBank/DDBJ databases">
        <authorList>
            <person name="Sun Q."/>
            <person name="Zhou Y."/>
        </authorList>
    </citation>
    <scope>NUCLEOTIDE SEQUENCE</scope>
    <source>
        <strain evidence="3">CGMCC 1.15519</strain>
    </source>
</reference>
<feature type="transmembrane region" description="Helical" evidence="2">
    <location>
        <begin position="20"/>
        <end position="38"/>
    </location>
</feature>
<evidence type="ECO:0000256" key="1">
    <source>
        <dbReference type="SAM" id="MobiDB-lite"/>
    </source>
</evidence>
<dbReference type="AlphaFoldDB" id="A0A916ZM85"/>
<feature type="compositionally biased region" description="Polar residues" evidence="1">
    <location>
        <begin position="289"/>
        <end position="300"/>
    </location>
</feature>